<protein>
    <submittedName>
        <fullName evidence="2">S-adenosyl-L-methionine-dependent methyltransferase</fullName>
    </submittedName>
</protein>
<dbReference type="SUPFAM" id="SSF53335">
    <property type="entry name" value="S-adenosyl-L-methionine-dependent methyltransferases"/>
    <property type="match status" value="1"/>
</dbReference>
<proteinExistence type="predicted"/>
<comment type="caution">
    <text evidence="2">The sequence shown here is derived from an EMBL/GenBank/DDBJ whole genome shotgun (WGS) entry which is preliminary data.</text>
</comment>
<organism evidence="2 3">
    <name type="scientific">Phycomyces blakesleeanus</name>
    <dbReference type="NCBI Taxonomy" id="4837"/>
    <lineage>
        <taxon>Eukaryota</taxon>
        <taxon>Fungi</taxon>
        <taxon>Fungi incertae sedis</taxon>
        <taxon>Mucoromycota</taxon>
        <taxon>Mucoromycotina</taxon>
        <taxon>Mucoromycetes</taxon>
        <taxon>Mucorales</taxon>
        <taxon>Phycomycetaceae</taxon>
        <taxon>Phycomyces</taxon>
    </lineage>
</organism>
<dbReference type="Pfam" id="PF13649">
    <property type="entry name" value="Methyltransf_25"/>
    <property type="match status" value="1"/>
</dbReference>
<dbReference type="GO" id="GO:0032259">
    <property type="term" value="P:methylation"/>
    <property type="evidence" value="ECO:0007669"/>
    <property type="project" value="UniProtKB-KW"/>
</dbReference>
<dbReference type="Proteomes" id="UP001448207">
    <property type="component" value="Unassembled WGS sequence"/>
</dbReference>
<evidence type="ECO:0000313" key="2">
    <source>
        <dbReference type="EMBL" id="KAL0096954.1"/>
    </source>
</evidence>
<keyword evidence="2" id="KW-0808">Transferase</keyword>
<reference evidence="2 3" key="1">
    <citation type="submission" date="2024-04" db="EMBL/GenBank/DDBJ databases">
        <title>Symmetric and asymmetric DNA N6-adenine methylation regulates different biological responses in Mucorales.</title>
        <authorList>
            <consortium name="Lawrence Berkeley National Laboratory"/>
            <person name="Lax C."/>
            <person name="Mondo S.J."/>
            <person name="Osorio-Concepcion M."/>
            <person name="Muszewska A."/>
            <person name="Corrochano-Luque M."/>
            <person name="Gutierrez G."/>
            <person name="Riley R."/>
            <person name="Lipzen A."/>
            <person name="Guo J."/>
            <person name="Hundley H."/>
            <person name="Amirebrahimi M."/>
            <person name="Ng V."/>
            <person name="Lorenzo-Gutierrez D."/>
            <person name="Binder U."/>
            <person name="Yang J."/>
            <person name="Song Y."/>
            <person name="Canovas D."/>
            <person name="Navarro E."/>
            <person name="Freitag M."/>
            <person name="Gabaldon T."/>
            <person name="Grigoriev I.V."/>
            <person name="Corrochano L.M."/>
            <person name="Nicolas F.E."/>
            <person name="Garre V."/>
        </authorList>
    </citation>
    <scope>NUCLEOTIDE SEQUENCE [LARGE SCALE GENOMIC DNA]</scope>
    <source>
        <strain evidence="2 3">L51</strain>
    </source>
</reference>
<sequence>MFSKARRQHIRRWVTTDGECRISPPDPGIQDTRHCINTVIRHQSRRSPSIPESSVLSSGFTRLSLDTADIVEPYYLFTRSENEAERIELKNDLVKLAFQDEFPTPVDFASLENGRVLDIGCGPGSWCLDLAADFPELEIIGLDFQESMFPDAGTIPPNCIFIRYNVLMGLGQFEEKSIDYCHIRFMNLSLTVRQYAQVVRDCWRVLKPGGYLEMMEMDMMIYSPGPTMEKLNEQGILFKKKILLHFIDFVL</sequence>
<gene>
    <name evidence="2" type="ORF">J3Q64DRAFT_1632983</name>
</gene>
<name>A0ABR3BDN6_PHYBL</name>
<dbReference type="PANTHER" id="PTHR43591">
    <property type="entry name" value="METHYLTRANSFERASE"/>
    <property type="match status" value="1"/>
</dbReference>
<dbReference type="Gene3D" id="3.40.50.150">
    <property type="entry name" value="Vaccinia Virus protein VP39"/>
    <property type="match status" value="1"/>
</dbReference>
<dbReference type="GO" id="GO:0008168">
    <property type="term" value="F:methyltransferase activity"/>
    <property type="evidence" value="ECO:0007669"/>
    <property type="project" value="UniProtKB-KW"/>
</dbReference>
<keyword evidence="3" id="KW-1185">Reference proteome</keyword>
<dbReference type="InterPro" id="IPR041698">
    <property type="entry name" value="Methyltransf_25"/>
</dbReference>
<dbReference type="PANTHER" id="PTHR43591:SF24">
    <property type="entry name" value="2-METHOXY-6-POLYPRENYL-1,4-BENZOQUINOL METHYLASE, MITOCHONDRIAL"/>
    <property type="match status" value="1"/>
</dbReference>
<keyword evidence="2" id="KW-0489">Methyltransferase</keyword>
<evidence type="ECO:0000259" key="1">
    <source>
        <dbReference type="Pfam" id="PF13649"/>
    </source>
</evidence>
<dbReference type="EMBL" id="JBCLYO010000001">
    <property type="protein sequence ID" value="KAL0096954.1"/>
    <property type="molecule type" value="Genomic_DNA"/>
</dbReference>
<dbReference type="CDD" id="cd02440">
    <property type="entry name" value="AdoMet_MTases"/>
    <property type="match status" value="1"/>
</dbReference>
<evidence type="ECO:0000313" key="3">
    <source>
        <dbReference type="Proteomes" id="UP001448207"/>
    </source>
</evidence>
<accession>A0ABR3BDN6</accession>
<feature type="domain" description="Methyltransferase" evidence="1">
    <location>
        <begin position="116"/>
        <end position="210"/>
    </location>
</feature>
<dbReference type="InterPro" id="IPR029063">
    <property type="entry name" value="SAM-dependent_MTases_sf"/>
</dbReference>